<dbReference type="Gene3D" id="3.30.450.40">
    <property type="match status" value="1"/>
</dbReference>
<dbReference type="PROSITE" id="PS50112">
    <property type="entry name" value="PAS"/>
    <property type="match status" value="1"/>
</dbReference>
<gene>
    <name evidence="6" type="ORF">FHX40_0083</name>
</gene>
<dbReference type="SUPFAM" id="SSF55781">
    <property type="entry name" value="GAF domain-like"/>
    <property type="match status" value="1"/>
</dbReference>
<dbReference type="InterPro" id="IPR011712">
    <property type="entry name" value="Sig_transdc_His_kin_sub3_dim/P"/>
</dbReference>
<feature type="domain" description="PAS" evidence="5">
    <location>
        <begin position="27"/>
        <end position="60"/>
    </location>
</feature>
<dbReference type="InterPro" id="IPR036890">
    <property type="entry name" value="HATPase_C_sf"/>
</dbReference>
<dbReference type="CDD" id="cd16917">
    <property type="entry name" value="HATPase_UhpB-NarQ-NarX-like"/>
    <property type="match status" value="1"/>
</dbReference>
<comment type="caution">
    <text evidence="6">The sequence shown here is derived from an EMBL/GenBank/DDBJ whole genome shotgun (WGS) entry which is preliminary data.</text>
</comment>
<dbReference type="PANTHER" id="PTHR24421">
    <property type="entry name" value="NITRATE/NITRITE SENSOR PROTEIN NARX-RELATED"/>
    <property type="match status" value="1"/>
</dbReference>
<evidence type="ECO:0000256" key="1">
    <source>
        <dbReference type="ARBA" id="ARBA00022679"/>
    </source>
</evidence>
<keyword evidence="3" id="KW-0902">Two-component regulatory system</keyword>
<keyword evidence="1" id="KW-0808">Transferase</keyword>
<dbReference type="InterPro" id="IPR003018">
    <property type="entry name" value="GAF"/>
</dbReference>
<dbReference type="Pfam" id="PF13185">
    <property type="entry name" value="GAF_2"/>
    <property type="match status" value="1"/>
</dbReference>
<dbReference type="InterPro" id="IPR013656">
    <property type="entry name" value="PAS_4"/>
</dbReference>
<dbReference type="Pfam" id="PF02518">
    <property type="entry name" value="HATPase_c"/>
    <property type="match status" value="1"/>
</dbReference>
<dbReference type="InterPro" id="IPR050482">
    <property type="entry name" value="Sensor_HK_TwoCompSys"/>
</dbReference>
<dbReference type="SMART" id="SM00065">
    <property type="entry name" value="GAF"/>
    <property type="match status" value="1"/>
</dbReference>
<dbReference type="Proteomes" id="UP000319213">
    <property type="component" value="Unassembled WGS sequence"/>
</dbReference>
<dbReference type="SMART" id="SM00387">
    <property type="entry name" value="HATPase_c"/>
    <property type="match status" value="1"/>
</dbReference>
<sequence>MAGPSRGGEAEVTASPAVSWARLALDAPDGLAVVSADGRFVQLNPAGVRLCGRPEQELIGAEAPFALAQDDEAEPLGLFDDGSTEHVTTWCPEPGVRREFAYRAQRLPTDPSLTVVSFRDVTDERQRWRRIAAIARTAAKFARECSLPALLDALASEVMKADELAGVQILTLDEAGRHLRIMGAAGFTHLPDFFDRLLTCQRRGAALRMLDALRTGRPVVVPNRWEEIQTNPGWDPLRSYLSELKWDAFASIPLKIRGTPAGVINVFFAPGQAVTKRRLEFLRAMAEQAAIAVDHATLLQRERDAARREERQRIARDLHDSIVQQVFSISMLAKSMEVLGSRGGAVPSEQVRRIADEVGTLSQTVLADLRAMVHELRPRSAAELDGLEEAVRALVDSTANRTGLNFVVDIGPGLERVRGELAEDVYRIVSEAVHNVVKHAEAENVTIRMRLHGERLRASVIDDGRWCGTIGRNDDSCEIQAGYGLRAMRERAERWGGTVTIRPEEGRGTVVRLTVPLPPVSPAVAAGFPLSDRILDRRTGDWAVLDTQERAS</sequence>
<dbReference type="InterPro" id="IPR035965">
    <property type="entry name" value="PAS-like_dom_sf"/>
</dbReference>
<dbReference type="Pfam" id="PF08448">
    <property type="entry name" value="PAS_4"/>
    <property type="match status" value="1"/>
</dbReference>
<keyword evidence="2 6" id="KW-0418">Kinase</keyword>
<dbReference type="Pfam" id="PF07730">
    <property type="entry name" value="HisKA_3"/>
    <property type="match status" value="1"/>
</dbReference>
<dbReference type="PROSITE" id="PS50109">
    <property type="entry name" value="HIS_KIN"/>
    <property type="match status" value="1"/>
</dbReference>
<name>A0A543IS93_9ACTN</name>
<evidence type="ECO:0000256" key="2">
    <source>
        <dbReference type="ARBA" id="ARBA00022777"/>
    </source>
</evidence>
<dbReference type="Gene3D" id="3.30.450.20">
    <property type="entry name" value="PAS domain"/>
    <property type="match status" value="1"/>
</dbReference>
<keyword evidence="7" id="KW-1185">Reference proteome</keyword>
<reference evidence="6 7" key="1">
    <citation type="submission" date="2019-06" db="EMBL/GenBank/DDBJ databases">
        <title>Sequencing the genomes of 1000 actinobacteria strains.</title>
        <authorList>
            <person name="Klenk H.-P."/>
        </authorList>
    </citation>
    <scope>NUCLEOTIDE SEQUENCE [LARGE SCALE GENOMIC DNA]</scope>
    <source>
        <strain evidence="6 7">DSM 43186</strain>
    </source>
</reference>
<dbReference type="InterPro" id="IPR029016">
    <property type="entry name" value="GAF-like_dom_sf"/>
</dbReference>
<dbReference type="GO" id="GO:0016020">
    <property type="term" value="C:membrane"/>
    <property type="evidence" value="ECO:0007669"/>
    <property type="project" value="InterPro"/>
</dbReference>
<evidence type="ECO:0000256" key="3">
    <source>
        <dbReference type="ARBA" id="ARBA00023012"/>
    </source>
</evidence>
<dbReference type="GO" id="GO:0000155">
    <property type="term" value="F:phosphorelay sensor kinase activity"/>
    <property type="evidence" value="ECO:0007669"/>
    <property type="project" value="InterPro"/>
</dbReference>
<feature type="domain" description="Histidine kinase" evidence="4">
    <location>
        <begin position="313"/>
        <end position="519"/>
    </location>
</feature>
<dbReference type="CDD" id="cd00130">
    <property type="entry name" value="PAS"/>
    <property type="match status" value="1"/>
</dbReference>
<dbReference type="InterPro" id="IPR003594">
    <property type="entry name" value="HATPase_dom"/>
</dbReference>
<protein>
    <submittedName>
        <fullName evidence="6">Signal transduction histidine kinase</fullName>
    </submittedName>
</protein>
<organism evidence="6 7">
    <name type="scientific">Thermopolyspora flexuosa</name>
    <dbReference type="NCBI Taxonomy" id="103836"/>
    <lineage>
        <taxon>Bacteria</taxon>
        <taxon>Bacillati</taxon>
        <taxon>Actinomycetota</taxon>
        <taxon>Actinomycetes</taxon>
        <taxon>Streptosporangiales</taxon>
        <taxon>Streptosporangiaceae</taxon>
        <taxon>Thermopolyspora</taxon>
    </lineage>
</organism>
<proteinExistence type="predicted"/>
<dbReference type="GO" id="GO:0046983">
    <property type="term" value="F:protein dimerization activity"/>
    <property type="evidence" value="ECO:0007669"/>
    <property type="project" value="InterPro"/>
</dbReference>
<dbReference type="OrthoDB" id="9764154at2"/>
<dbReference type="SUPFAM" id="SSF55874">
    <property type="entry name" value="ATPase domain of HSP90 chaperone/DNA topoisomerase II/histidine kinase"/>
    <property type="match status" value="1"/>
</dbReference>
<accession>A0A543IS93</accession>
<dbReference type="Gene3D" id="3.30.565.10">
    <property type="entry name" value="Histidine kinase-like ATPase, C-terminal domain"/>
    <property type="match status" value="1"/>
</dbReference>
<dbReference type="InterPro" id="IPR000014">
    <property type="entry name" value="PAS"/>
</dbReference>
<dbReference type="SUPFAM" id="SSF55785">
    <property type="entry name" value="PYP-like sensor domain (PAS domain)"/>
    <property type="match status" value="1"/>
</dbReference>
<dbReference type="AlphaFoldDB" id="A0A543IS93"/>
<evidence type="ECO:0000259" key="4">
    <source>
        <dbReference type="PROSITE" id="PS50109"/>
    </source>
</evidence>
<evidence type="ECO:0000259" key="5">
    <source>
        <dbReference type="PROSITE" id="PS50112"/>
    </source>
</evidence>
<dbReference type="EMBL" id="VFPQ01000001">
    <property type="protein sequence ID" value="TQM73443.1"/>
    <property type="molecule type" value="Genomic_DNA"/>
</dbReference>
<dbReference type="RefSeq" id="WP_142257747.1">
    <property type="nucleotide sequence ID" value="NZ_VFPQ01000001.1"/>
</dbReference>
<evidence type="ECO:0000313" key="6">
    <source>
        <dbReference type="EMBL" id="TQM73443.1"/>
    </source>
</evidence>
<evidence type="ECO:0000313" key="7">
    <source>
        <dbReference type="Proteomes" id="UP000319213"/>
    </source>
</evidence>
<dbReference type="Gene3D" id="1.20.5.1930">
    <property type="match status" value="1"/>
</dbReference>
<dbReference type="InterPro" id="IPR005467">
    <property type="entry name" value="His_kinase_dom"/>
</dbReference>